<dbReference type="AlphaFoldDB" id="A0A3B0TDC0"/>
<proteinExistence type="predicted"/>
<reference evidence="1" key="1">
    <citation type="submission" date="2018-06" db="EMBL/GenBank/DDBJ databases">
        <authorList>
            <person name="Zhirakovskaya E."/>
        </authorList>
    </citation>
    <scope>NUCLEOTIDE SEQUENCE</scope>
</reference>
<accession>A0A3B0TDC0</accession>
<sequence length="60" mass="6628">MVQNIYVLVAAAMTMALLSSGFAQEVDKASGAPMIEPWGYPLDALDRKTRLGDDFYRFAN</sequence>
<protein>
    <submittedName>
        <fullName evidence="1">Uncharacterized protein</fullName>
    </submittedName>
</protein>
<gene>
    <name evidence="1" type="ORF">MNBD_ALPHA05-1414</name>
</gene>
<feature type="non-terminal residue" evidence="1">
    <location>
        <position position="60"/>
    </location>
</feature>
<name>A0A3B0TDC0_9ZZZZ</name>
<organism evidence="1">
    <name type="scientific">hydrothermal vent metagenome</name>
    <dbReference type="NCBI Taxonomy" id="652676"/>
    <lineage>
        <taxon>unclassified sequences</taxon>
        <taxon>metagenomes</taxon>
        <taxon>ecological metagenomes</taxon>
    </lineage>
</organism>
<evidence type="ECO:0000313" key="1">
    <source>
        <dbReference type="EMBL" id="VAW04946.1"/>
    </source>
</evidence>
<dbReference type="EMBL" id="UOEH01000455">
    <property type="protein sequence ID" value="VAW04946.1"/>
    <property type="molecule type" value="Genomic_DNA"/>
</dbReference>